<dbReference type="AlphaFoldDB" id="A0A0F9JJ19"/>
<organism evidence="1">
    <name type="scientific">marine sediment metagenome</name>
    <dbReference type="NCBI Taxonomy" id="412755"/>
    <lineage>
        <taxon>unclassified sequences</taxon>
        <taxon>metagenomes</taxon>
        <taxon>ecological metagenomes</taxon>
    </lineage>
</organism>
<reference evidence="1" key="1">
    <citation type="journal article" date="2015" name="Nature">
        <title>Complex archaea that bridge the gap between prokaryotes and eukaryotes.</title>
        <authorList>
            <person name="Spang A."/>
            <person name="Saw J.H."/>
            <person name="Jorgensen S.L."/>
            <person name="Zaremba-Niedzwiedzka K."/>
            <person name="Martijn J."/>
            <person name="Lind A.E."/>
            <person name="van Eijk R."/>
            <person name="Schleper C."/>
            <person name="Guy L."/>
            <person name="Ettema T.J."/>
        </authorList>
    </citation>
    <scope>NUCLEOTIDE SEQUENCE</scope>
</reference>
<dbReference type="SMART" id="SM00268">
    <property type="entry name" value="ACTIN"/>
    <property type="match status" value="1"/>
</dbReference>
<evidence type="ECO:0008006" key="2">
    <source>
        <dbReference type="Google" id="ProtNLM"/>
    </source>
</evidence>
<dbReference type="Gene3D" id="3.90.640.10">
    <property type="entry name" value="Actin, Chain A, domain 4"/>
    <property type="match status" value="1"/>
</dbReference>
<dbReference type="EMBL" id="LAZR01016151">
    <property type="protein sequence ID" value="KKM05746.1"/>
    <property type="molecule type" value="Genomic_DNA"/>
</dbReference>
<name>A0A0F9JJ19_9ZZZZ</name>
<dbReference type="InterPro" id="IPR043129">
    <property type="entry name" value="ATPase_NBD"/>
</dbReference>
<dbReference type="InterPro" id="IPR004000">
    <property type="entry name" value="Actin"/>
</dbReference>
<dbReference type="SUPFAM" id="SSF53067">
    <property type="entry name" value="Actin-like ATPase domain"/>
    <property type="match status" value="2"/>
</dbReference>
<sequence length="369" mass="42548">AGKDFPEIIAPSVYVDNTDYLFSSDIIDGLEDIFIIEKKAETQLFGDEALKYKNILNLHEFRKENNYTILMKFFYYHYKQLDIPSEYQFKQPIIIISPFFMSELERSKLRDVFFNVFDFPSLLFVPESQGILTILQKASGVIINIGEEFTSITTFLHGFSNALARDTYPIAGKDLTNYLLNLILTRKGSAKTEYLDYLIAKQIKDKLSMCIFDPEGEIKRIKEGLSKYNRTIALPDGSNVEINSERFMFIEPLFKPSLIHIDYMSLPEAVSKIIRVWESVNWEELTPNIILAGGGTLVPGFEKRLKLEISKFFSERLKDRINVIAVSGRDNISWIGTSVLWAQSKLNKGWINNPNKQEQEDIKKTENEN</sequence>
<dbReference type="Gene3D" id="3.30.420.40">
    <property type="match status" value="2"/>
</dbReference>
<dbReference type="Pfam" id="PF00022">
    <property type="entry name" value="Actin"/>
    <property type="match status" value="1"/>
</dbReference>
<accession>A0A0F9JJ19</accession>
<proteinExistence type="predicted"/>
<comment type="caution">
    <text evidence="1">The sequence shown here is derived from an EMBL/GenBank/DDBJ whole genome shotgun (WGS) entry which is preliminary data.</text>
</comment>
<dbReference type="PANTHER" id="PTHR11937">
    <property type="entry name" value="ACTIN"/>
    <property type="match status" value="1"/>
</dbReference>
<feature type="non-terminal residue" evidence="1">
    <location>
        <position position="1"/>
    </location>
</feature>
<evidence type="ECO:0000313" key="1">
    <source>
        <dbReference type="EMBL" id="KKM05746.1"/>
    </source>
</evidence>
<gene>
    <name evidence="1" type="ORF">LCGC14_1750970</name>
</gene>
<protein>
    <recommendedName>
        <fullName evidence="2">Actin-related protein</fullName>
    </recommendedName>
</protein>